<protein>
    <submittedName>
        <fullName evidence="10">GD25054</fullName>
    </submittedName>
</protein>
<proteinExistence type="inferred from homology"/>
<organism evidence="10 11">
    <name type="scientific">Drosophila simulans</name>
    <name type="common">Fruit fly</name>
    <dbReference type="NCBI Taxonomy" id="7240"/>
    <lineage>
        <taxon>Eukaryota</taxon>
        <taxon>Metazoa</taxon>
        <taxon>Ecdysozoa</taxon>
        <taxon>Arthropoda</taxon>
        <taxon>Hexapoda</taxon>
        <taxon>Insecta</taxon>
        <taxon>Pterygota</taxon>
        <taxon>Neoptera</taxon>
        <taxon>Endopterygota</taxon>
        <taxon>Diptera</taxon>
        <taxon>Brachycera</taxon>
        <taxon>Muscomorpha</taxon>
        <taxon>Ephydroidea</taxon>
        <taxon>Drosophilidae</taxon>
        <taxon>Drosophila</taxon>
        <taxon>Sophophora</taxon>
    </lineage>
</organism>
<dbReference type="PANTHER" id="PTHR24256">
    <property type="entry name" value="TRYPTASE-RELATED"/>
    <property type="match status" value="1"/>
</dbReference>
<evidence type="ECO:0000256" key="7">
    <source>
        <dbReference type="ARBA" id="ARBA00024195"/>
    </source>
</evidence>
<comment type="similarity">
    <text evidence="7">Belongs to the peptidase S1 family. CLIP subfamily.</text>
</comment>
<feature type="signal peptide" evidence="8">
    <location>
        <begin position="1"/>
        <end position="20"/>
    </location>
</feature>
<dbReference type="InterPro" id="IPR051487">
    <property type="entry name" value="Ser/Thr_Proteases_Immune/Dev"/>
</dbReference>
<dbReference type="MEROPS" id="S01.B59"/>
<dbReference type="PROSITE" id="PS50240">
    <property type="entry name" value="TRYPSIN_DOM"/>
    <property type="match status" value="1"/>
</dbReference>
<sequence>MKFIAAGLALLVCSIQLGEGALGNLLDSSCGTTRAGLIPLVTGGASAAPFSNPWMVKVIGAKLCGGSLITSRFVLTAAHCIVTTHMRVRLGDYYTRFPGTICSPSGCVPTAYELAVDTKIVHADFNAYLDNDIGLLRMEASSSTQVMTQVMDSAARAP</sequence>
<evidence type="ECO:0000313" key="10">
    <source>
        <dbReference type="EMBL" id="EDX08362.1"/>
    </source>
</evidence>
<dbReference type="OrthoDB" id="8250810at2759"/>
<keyword evidence="1" id="KW-0479">Metal-binding</keyword>
<keyword evidence="6" id="KW-0325">Glycoprotein</keyword>
<dbReference type="InterPro" id="IPR001254">
    <property type="entry name" value="Trypsin_dom"/>
</dbReference>
<dbReference type="PhylomeDB" id="B4QIN4"/>
<accession>B4QIN4</accession>
<evidence type="ECO:0000256" key="3">
    <source>
        <dbReference type="ARBA" id="ARBA00022837"/>
    </source>
</evidence>
<evidence type="ECO:0000313" key="11">
    <source>
        <dbReference type="Proteomes" id="UP000000304"/>
    </source>
</evidence>
<dbReference type="InterPro" id="IPR043504">
    <property type="entry name" value="Peptidase_S1_PA_chymotrypsin"/>
</dbReference>
<dbReference type="PRINTS" id="PR00722">
    <property type="entry name" value="CHYMOTRYPSIN"/>
</dbReference>
<feature type="domain" description="Peptidase S1" evidence="9">
    <location>
        <begin position="41"/>
        <end position="158"/>
    </location>
</feature>
<evidence type="ECO:0000259" key="9">
    <source>
        <dbReference type="PROSITE" id="PS50240"/>
    </source>
</evidence>
<name>B4QIN4_DROSI</name>
<dbReference type="GO" id="GO:0006508">
    <property type="term" value="P:proteolysis"/>
    <property type="evidence" value="ECO:0007669"/>
    <property type="project" value="InterPro"/>
</dbReference>
<keyword evidence="3" id="KW-0106">Calcium</keyword>
<dbReference type="Proteomes" id="UP000000304">
    <property type="component" value="Chromosome 2R"/>
</dbReference>
<dbReference type="InterPro" id="IPR009003">
    <property type="entry name" value="Peptidase_S1_PA"/>
</dbReference>
<evidence type="ECO:0000256" key="6">
    <source>
        <dbReference type="ARBA" id="ARBA00023180"/>
    </source>
</evidence>
<dbReference type="Gene3D" id="2.40.10.10">
    <property type="entry name" value="Trypsin-like serine proteases"/>
    <property type="match status" value="1"/>
</dbReference>
<evidence type="ECO:0000256" key="1">
    <source>
        <dbReference type="ARBA" id="ARBA00022723"/>
    </source>
</evidence>
<evidence type="ECO:0000256" key="4">
    <source>
        <dbReference type="ARBA" id="ARBA00023145"/>
    </source>
</evidence>
<evidence type="ECO:0000256" key="2">
    <source>
        <dbReference type="ARBA" id="ARBA00022729"/>
    </source>
</evidence>
<dbReference type="GO" id="GO:0046872">
    <property type="term" value="F:metal ion binding"/>
    <property type="evidence" value="ECO:0007669"/>
    <property type="project" value="UniProtKB-KW"/>
</dbReference>
<dbReference type="InterPro" id="IPR018114">
    <property type="entry name" value="TRYPSIN_HIS"/>
</dbReference>
<dbReference type="InterPro" id="IPR001314">
    <property type="entry name" value="Peptidase_S1A"/>
</dbReference>
<dbReference type="AlphaFoldDB" id="B4QIN4"/>
<feature type="chain" id="PRO_5002820946" evidence="8">
    <location>
        <begin position="21"/>
        <end position="158"/>
    </location>
</feature>
<dbReference type="Pfam" id="PF00089">
    <property type="entry name" value="Trypsin"/>
    <property type="match status" value="1"/>
</dbReference>
<evidence type="ECO:0000256" key="5">
    <source>
        <dbReference type="ARBA" id="ARBA00023157"/>
    </source>
</evidence>
<keyword evidence="4" id="KW-0865">Zymogen</keyword>
<gene>
    <name evidence="10" type="primary">Dsim\GD25054</name>
    <name evidence="10" type="ORF">Dsim_GD25054</name>
</gene>
<dbReference type="SMR" id="B4QIN4"/>
<evidence type="ECO:0000256" key="8">
    <source>
        <dbReference type="SAM" id="SignalP"/>
    </source>
</evidence>
<keyword evidence="5" id="KW-1015">Disulfide bond</keyword>
<keyword evidence="2 8" id="KW-0732">Signal</keyword>
<dbReference type="EMBL" id="CM000362">
    <property type="protein sequence ID" value="EDX08362.1"/>
    <property type="molecule type" value="Genomic_DNA"/>
</dbReference>
<dbReference type="PROSITE" id="PS00134">
    <property type="entry name" value="TRYPSIN_HIS"/>
    <property type="match status" value="1"/>
</dbReference>
<dbReference type="FunFam" id="2.40.10.10:FF:000028">
    <property type="entry name" value="Serine protease easter"/>
    <property type="match status" value="1"/>
</dbReference>
<reference evidence="10 11" key="1">
    <citation type="journal article" date="2007" name="Nature">
        <title>Evolution of genes and genomes on the Drosophila phylogeny.</title>
        <authorList>
            <consortium name="Drosophila 12 Genomes Consortium"/>
            <person name="Clark A.G."/>
            <person name="Eisen M.B."/>
            <person name="Smith D.R."/>
            <person name="Bergman C.M."/>
            <person name="Oliver B."/>
            <person name="Markow T.A."/>
            <person name="Kaufman T.C."/>
            <person name="Kellis M."/>
            <person name="Gelbart W."/>
            <person name="Iyer V.N."/>
            <person name="Pollard D.A."/>
            <person name="Sackton T.B."/>
            <person name="Larracuente A.M."/>
            <person name="Singh N.D."/>
            <person name="Abad J.P."/>
            <person name="Abt D.N."/>
            <person name="Adryan B."/>
            <person name="Aguade M."/>
            <person name="Akashi H."/>
            <person name="Anderson W.W."/>
            <person name="Aquadro C.F."/>
            <person name="Ardell D.H."/>
            <person name="Arguello R."/>
            <person name="Artieri C.G."/>
            <person name="Barbash D.A."/>
            <person name="Barker D."/>
            <person name="Barsanti P."/>
            <person name="Batterham P."/>
            <person name="Batzoglou S."/>
            <person name="Begun D."/>
            <person name="Bhutkar A."/>
            <person name="Blanco E."/>
            <person name="Bosak S.A."/>
            <person name="Bradley R.K."/>
            <person name="Brand A.D."/>
            <person name="Brent M.R."/>
            <person name="Brooks A.N."/>
            <person name="Brown R.H."/>
            <person name="Butlin R.K."/>
            <person name="Caggese C."/>
            <person name="Calvi B.R."/>
            <person name="Bernardo de Carvalho A."/>
            <person name="Caspi A."/>
            <person name="Castrezana S."/>
            <person name="Celniker S.E."/>
            <person name="Chang J.L."/>
            <person name="Chapple C."/>
            <person name="Chatterji S."/>
            <person name="Chinwalla A."/>
            <person name="Civetta A."/>
            <person name="Clifton S.W."/>
            <person name="Comeron J.M."/>
            <person name="Costello J.C."/>
            <person name="Coyne J.A."/>
            <person name="Daub J."/>
            <person name="David R.G."/>
            <person name="Delcher A.L."/>
            <person name="Delehaunty K."/>
            <person name="Do C.B."/>
            <person name="Ebling H."/>
            <person name="Edwards K."/>
            <person name="Eickbush T."/>
            <person name="Evans J.D."/>
            <person name="Filipski A."/>
            <person name="Findeiss S."/>
            <person name="Freyhult E."/>
            <person name="Fulton L."/>
            <person name="Fulton R."/>
            <person name="Garcia A.C."/>
            <person name="Gardiner A."/>
            <person name="Garfield D.A."/>
            <person name="Garvin B.E."/>
            <person name="Gibson G."/>
            <person name="Gilbert D."/>
            <person name="Gnerre S."/>
            <person name="Godfrey J."/>
            <person name="Good R."/>
            <person name="Gotea V."/>
            <person name="Gravely B."/>
            <person name="Greenberg A.J."/>
            <person name="Griffiths-Jones S."/>
            <person name="Gross S."/>
            <person name="Guigo R."/>
            <person name="Gustafson E.A."/>
            <person name="Haerty W."/>
            <person name="Hahn M.W."/>
            <person name="Halligan D.L."/>
            <person name="Halpern A.L."/>
            <person name="Halter G.M."/>
            <person name="Han M.V."/>
            <person name="Heger A."/>
            <person name="Hillier L."/>
            <person name="Hinrichs A.S."/>
            <person name="Holmes I."/>
            <person name="Hoskins R.A."/>
            <person name="Hubisz M.J."/>
            <person name="Hultmark D."/>
            <person name="Huntley M.A."/>
            <person name="Jaffe D.B."/>
            <person name="Jagadeeshan S."/>
            <person name="Jeck W.R."/>
            <person name="Johnson J."/>
            <person name="Jones C.D."/>
            <person name="Jordan W.C."/>
            <person name="Karpen G.H."/>
            <person name="Kataoka E."/>
            <person name="Keightley P.D."/>
            <person name="Kheradpour P."/>
            <person name="Kirkness E.F."/>
            <person name="Koerich L.B."/>
            <person name="Kristiansen K."/>
            <person name="Kudrna D."/>
            <person name="Kulathinal R.J."/>
            <person name="Kumar S."/>
            <person name="Kwok R."/>
            <person name="Lander E."/>
            <person name="Langley C.H."/>
            <person name="Lapoint R."/>
            <person name="Lazzaro B.P."/>
            <person name="Lee S.J."/>
            <person name="Levesque L."/>
            <person name="Li R."/>
            <person name="Lin C.F."/>
            <person name="Lin M.F."/>
            <person name="Lindblad-Toh K."/>
            <person name="Llopart A."/>
            <person name="Long M."/>
            <person name="Low L."/>
            <person name="Lozovsky E."/>
            <person name="Lu J."/>
            <person name="Luo M."/>
            <person name="Machado C.A."/>
            <person name="Makalowski W."/>
            <person name="Marzo M."/>
            <person name="Matsuda M."/>
            <person name="Matzkin L."/>
            <person name="McAllister B."/>
            <person name="McBride C.S."/>
            <person name="McKernan B."/>
            <person name="McKernan K."/>
            <person name="Mendez-Lago M."/>
            <person name="Minx P."/>
            <person name="Mollenhauer M.U."/>
            <person name="Montooth K."/>
            <person name="Mount S.M."/>
            <person name="Mu X."/>
            <person name="Myers E."/>
            <person name="Negre B."/>
            <person name="Newfeld S."/>
            <person name="Nielsen R."/>
            <person name="Noor M.A."/>
            <person name="O'Grady P."/>
            <person name="Pachter L."/>
            <person name="Papaceit M."/>
            <person name="Parisi M.J."/>
            <person name="Parisi M."/>
            <person name="Parts L."/>
            <person name="Pedersen J.S."/>
            <person name="Pesole G."/>
            <person name="Phillippy A.M."/>
            <person name="Ponting C.P."/>
            <person name="Pop M."/>
            <person name="Porcelli D."/>
            <person name="Powell J.R."/>
            <person name="Prohaska S."/>
            <person name="Pruitt K."/>
            <person name="Puig M."/>
            <person name="Quesneville H."/>
            <person name="Ram K.R."/>
            <person name="Rand D."/>
            <person name="Rasmussen M.D."/>
            <person name="Reed L.K."/>
            <person name="Reenan R."/>
            <person name="Reily A."/>
            <person name="Remington K.A."/>
            <person name="Rieger T.T."/>
            <person name="Ritchie M.G."/>
            <person name="Robin C."/>
            <person name="Rogers Y.H."/>
            <person name="Rohde C."/>
            <person name="Rozas J."/>
            <person name="Rubenfield M.J."/>
            <person name="Ruiz A."/>
            <person name="Russo S."/>
            <person name="Salzberg S.L."/>
            <person name="Sanchez-Gracia A."/>
            <person name="Saranga D.J."/>
            <person name="Sato H."/>
            <person name="Schaeffer S.W."/>
            <person name="Schatz M.C."/>
            <person name="Schlenke T."/>
            <person name="Schwartz R."/>
            <person name="Segarra C."/>
            <person name="Singh R.S."/>
            <person name="Sirot L."/>
            <person name="Sirota M."/>
            <person name="Sisneros N.B."/>
            <person name="Smith C.D."/>
            <person name="Smith T.F."/>
            <person name="Spieth J."/>
            <person name="Stage D.E."/>
            <person name="Stark A."/>
            <person name="Stephan W."/>
            <person name="Strausberg R.L."/>
            <person name="Strempel S."/>
            <person name="Sturgill D."/>
            <person name="Sutton G."/>
            <person name="Sutton G.G."/>
            <person name="Tao W."/>
            <person name="Teichmann S."/>
            <person name="Tobari Y.N."/>
            <person name="Tomimura Y."/>
            <person name="Tsolas J.M."/>
            <person name="Valente V.L."/>
            <person name="Venter E."/>
            <person name="Venter J.C."/>
            <person name="Vicario S."/>
            <person name="Vieira F.G."/>
            <person name="Vilella A.J."/>
            <person name="Villasante A."/>
            <person name="Walenz B."/>
            <person name="Wang J."/>
            <person name="Wasserman M."/>
            <person name="Watts T."/>
            <person name="Wilson D."/>
            <person name="Wilson R.K."/>
            <person name="Wing R.A."/>
            <person name="Wolfner M.F."/>
            <person name="Wong A."/>
            <person name="Wong G.K."/>
            <person name="Wu C.I."/>
            <person name="Wu G."/>
            <person name="Yamamoto D."/>
            <person name="Yang H.P."/>
            <person name="Yang S.P."/>
            <person name="Yorke J.A."/>
            <person name="Yoshida K."/>
            <person name="Zdobnov E."/>
            <person name="Zhang P."/>
            <person name="Zhang Y."/>
            <person name="Zimin A.V."/>
            <person name="Baldwin J."/>
            <person name="Abdouelleil A."/>
            <person name="Abdulkadir J."/>
            <person name="Abebe A."/>
            <person name="Abera B."/>
            <person name="Abreu J."/>
            <person name="Acer S.C."/>
            <person name="Aftuck L."/>
            <person name="Alexander A."/>
            <person name="An P."/>
            <person name="Anderson E."/>
            <person name="Anderson S."/>
            <person name="Arachi H."/>
            <person name="Azer M."/>
            <person name="Bachantsang P."/>
            <person name="Barry A."/>
            <person name="Bayul T."/>
            <person name="Berlin A."/>
            <person name="Bessette D."/>
            <person name="Bloom T."/>
            <person name="Blye J."/>
            <person name="Boguslavskiy L."/>
            <person name="Bonnet C."/>
            <person name="Boukhgalter B."/>
            <person name="Bourzgui I."/>
            <person name="Brown A."/>
            <person name="Cahill P."/>
            <person name="Channer S."/>
            <person name="Cheshatsang Y."/>
            <person name="Chuda L."/>
            <person name="Citroen M."/>
            <person name="Collymore A."/>
            <person name="Cooke P."/>
            <person name="Costello M."/>
            <person name="D'Aco K."/>
            <person name="Daza R."/>
            <person name="De Haan G."/>
            <person name="DeGray S."/>
            <person name="DeMaso C."/>
            <person name="Dhargay N."/>
            <person name="Dooley K."/>
            <person name="Dooley E."/>
            <person name="Doricent M."/>
            <person name="Dorje P."/>
            <person name="Dorjee K."/>
            <person name="Dupes A."/>
            <person name="Elong R."/>
            <person name="Falk J."/>
            <person name="Farina A."/>
            <person name="Faro S."/>
            <person name="Ferguson D."/>
            <person name="Fisher S."/>
            <person name="Foley C.D."/>
            <person name="Franke A."/>
            <person name="Friedrich D."/>
            <person name="Gadbois L."/>
            <person name="Gearin G."/>
            <person name="Gearin C.R."/>
            <person name="Giannoukos G."/>
            <person name="Goode T."/>
            <person name="Graham J."/>
            <person name="Grandbois E."/>
            <person name="Grewal S."/>
            <person name="Gyaltsen K."/>
            <person name="Hafez N."/>
            <person name="Hagos B."/>
            <person name="Hall J."/>
            <person name="Henson C."/>
            <person name="Hollinger A."/>
            <person name="Honan T."/>
            <person name="Huard M.D."/>
            <person name="Hughes L."/>
            <person name="Hurhula B."/>
            <person name="Husby M.E."/>
            <person name="Kamat A."/>
            <person name="Kanga B."/>
            <person name="Kashin S."/>
            <person name="Khazanovich D."/>
            <person name="Kisner P."/>
            <person name="Lance K."/>
            <person name="Lara M."/>
            <person name="Lee W."/>
            <person name="Lennon N."/>
            <person name="Letendre F."/>
            <person name="LeVine R."/>
            <person name="Lipovsky A."/>
            <person name="Liu X."/>
            <person name="Liu J."/>
            <person name="Liu S."/>
            <person name="Lokyitsang T."/>
            <person name="Lokyitsang Y."/>
            <person name="Lubonja R."/>
            <person name="Lui A."/>
            <person name="MacDonald P."/>
            <person name="Magnisalis V."/>
            <person name="Maru K."/>
            <person name="Matthews C."/>
            <person name="McCusker W."/>
            <person name="McDonough S."/>
            <person name="Mehta T."/>
            <person name="Meldrim J."/>
            <person name="Meneus L."/>
            <person name="Mihai O."/>
            <person name="Mihalev A."/>
            <person name="Mihova T."/>
            <person name="Mittelman R."/>
            <person name="Mlenga V."/>
            <person name="Montmayeur A."/>
            <person name="Mulrain L."/>
            <person name="Navidi A."/>
            <person name="Naylor J."/>
            <person name="Negash T."/>
            <person name="Nguyen T."/>
            <person name="Nguyen N."/>
            <person name="Nicol R."/>
            <person name="Norbu C."/>
            <person name="Norbu N."/>
            <person name="Novod N."/>
            <person name="O'Neill B."/>
            <person name="Osman S."/>
            <person name="Markiewicz E."/>
            <person name="Oyono O.L."/>
            <person name="Patti C."/>
            <person name="Phunkhang P."/>
            <person name="Pierre F."/>
            <person name="Priest M."/>
            <person name="Raghuraman S."/>
            <person name="Rege F."/>
            <person name="Reyes R."/>
            <person name="Rise C."/>
            <person name="Rogov P."/>
            <person name="Ross K."/>
            <person name="Ryan E."/>
            <person name="Settipalli S."/>
            <person name="Shea T."/>
            <person name="Sherpa N."/>
            <person name="Shi L."/>
            <person name="Shih D."/>
            <person name="Sparrow T."/>
            <person name="Spaulding J."/>
            <person name="Stalker J."/>
            <person name="Stange-Thomann N."/>
            <person name="Stavropoulos S."/>
            <person name="Stone C."/>
            <person name="Strader C."/>
            <person name="Tesfaye S."/>
            <person name="Thomson T."/>
            <person name="Thoulutsang Y."/>
            <person name="Thoulutsang D."/>
            <person name="Topham K."/>
            <person name="Topping I."/>
            <person name="Tsamla T."/>
            <person name="Vassiliev H."/>
            <person name="Vo A."/>
            <person name="Wangchuk T."/>
            <person name="Wangdi T."/>
            <person name="Weiand M."/>
            <person name="Wilkinson J."/>
            <person name="Wilson A."/>
            <person name="Yadav S."/>
            <person name="Young G."/>
            <person name="Yu Q."/>
            <person name="Zembek L."/>
            <person name="Zhong D."/>
            <person name="Zimmer A."/>
            <person name="Zwirko Z."/>
            <person name="Jaffe D.B."/>
            <person name="Alvarez P."/>
            <person name="Brockman W."/>
            <person name="Butler J."/>
            <person name="Chin C."/>
            <person name="Gnerre S."/>
            <person name="Grabherr M."/>
            <person name="Kleber M."/>
            <person name="Mauceli E."/>
            <person name="MacCallum I."/>
        </authorList>
    </citation>
    <scope>NUCLEOTIDE SEQUENCE [LARGE SCALE GENOMIC DNA]</scope>
    <source>
        <strain evidence="11">white501</strain>
    </source>
</reference>
<dbReference type="GO" id="GO:0004252">
    <property type="term" value="F:serine-type endopeptidase activity"/>
    <property type="evidence" value="ECO:0007669"/>
    <property type="project" value="InterPro"/>
</dbReference>
<dbReference type="SUPFAM" id="SSF50494">
    <property type="entry name" value="Trypsin-like serine proteases"/>
    <property type="match status" value="1"/>
</dbReference>
<dbReference type="HOGENOM" id="CLU_1671176_0_0_1"/>
<keyword evidence="11" id="KW-1185">Reference proteome</keyword>